<dbReference type="HOGENOM" id="CLU_3384358_0_0_6"/>
<evidence type="ECO:0000313" key="1">
    <source>
        <dbReference type="EMBL" id="ACP05839.1"/>
    </source>
</evidence>
<gene>
    <name evidence="1" type="ordered locus">VCM66_1526</name>
</gene>
<proteinExistence type="predicted"/>
<organism evidence="1 2">
    <name type="scientific">Vibrio cholerae serotype O1 (strain M66-2)</name>
    <dbReference type="NCBI Taxonomy" id="579112"/>
    <lineage>
        <taxon>Bacteria</taxon>
        <taxon>Pseudomonadati</taxon>
        <taxon>Pseudomonadota</taxon>
        <taxon>Gammaproteobacteria</taxon>
        <taxon>Vibrionales</taxon>
        <taxon>Vibrionaceae</taxon>
        <taxon>Vibrio</taxon>
    </lineage>
</organism>
<reference evidence="1 2" key="1">
    <citation type="journal article" date="2008" name="PLoS ONE">
        <title>A recalibrated molecular clock and independent origins for the cholera pandemic clones.</title>
        <authorList>
            <person name="Feng L."/>
            <person name="Reeves P.R."/>
            <person name="Lan R."/>
            <person name="Ren Y."/>
            <person name="Gao C."/>
            <person name="Zhou Z."/>
            <person name="Ren Y."/>
            <person name="Cheng J."/>
            <person name="Wang W."/>
            <person name="Wang J."/>
            <person name="Qian W."/>
            <person name="Li D."/>
            <person name="Wang L."/>
        </authorList>
    </citation>
    <scope>NUCLEOTIDE SEQUENCE [LARGE SCALE GENOMIC DNA]</scope>
    <source>
        <strain evidence="1 2">M66-2</strain>
    </source>
</reference>
<protein>
    <submittedName>
        <fullName evidence="1">Uncharacterized protein</fullName>
    </submittedName>
</protein>
<sequence>MRFRVVHESSFKQIYKELLSKNEFTFAGSKEMT</sequence>
<dbReference type="EMBL" id="CP001233">
    <property type="protein sequence ID" value="ACP05839.1"/>
    <property type="molecule type" value="Genomic_DNA"/>
</dbReference>
<name>C3LMR3_VIBCM</name>
<dbReference type="Proteomes" id="UP000001217">
    <property type="component" value="Chromosome I"/>
</dbReference>
<dbReference type="KEGG" id="vcm:VCM66_1526"/>
<evidence type="ECO:0000313" key="2">
    <source>
        <dbReference type="Proteomes" id="UP000001217"/>
    </source>
</evidence>
<accession>C3LMR3</accession>
<dbReference type="AlphaFoldDB" id="C3LMR3"/>